<dbReference type="Gene3D" id="2.130.10.10">
    <property type="entry name" value="YVTN repeat-like/Quinoprotein amine dehydrogenase"/>
    <property type="match status" value="2"/>
</dbReference>
<organism evidence="5 6">
    <name type="scientific">Quercus lobata</name>
    <name type="common">Valley oak</name>
    <dbReference type="NCBI Taxonomy" id="97700"/>
    <lineage>
        <taxon>Eukaryota</taxon>
        <taxon>Viridiplantae</taxon>
        <taxon>Streptophyta</taxon>
        <taxon>Embryophyta</taxon>
        <taxon>Tracheophyta</taxon>
        <taxon>Spermatophyta</taxon>
        <taxon>Magnoliopsida</taxon>
        <taxon>eudicotyledons</taxon>
        <taxon>Gunneridae</taxon>
        <taxon>Pentapetalae</taxon>
        <taxon>rosids</taxon>
        <taxon>fabids</taxon>
        <taxon>Fagales</taxon>
        <taxon>Fagaceae</taxon>
        <taxon>Quercus</taxon>
    </lineage>
</organism>
<dbReference type="EnsemblPlants" id="QL02p080779:mrna">
    <property type="protein sequence ID" value="QL02p080779:mrna"/>
    <property type="gene ID" value="QL02p080779"/>
</dbReference>
<reference evidence="6" key="1">
    <citation type="journal article" date="2016" name="G3 (Bethesda)">
        <title>First Draft Assembly and Annotation of the Genome of a California Endemic Oak Quercus lobata Nee (Fagaceae).</title>
        <authorList>
            <person name="Sork V.L."/>
            <person name="Fitz-Gibbon S.T."/>
            <person name="Puiu D."/>
            <person name="Crepeau M."/>
            <person name="Gugger P.F."/>
            <person name="Sherman R."/>
            <person name="Stevens K."/>
            <person name="Langley C.H."/>
            <person name="Pellegrini M."/>
            <person name="Salzberg S.L."/>
        </authorList>
    </citation>
    <scope>NUCLEOTIDE SEQUENCE [LARGE SCALE GENOMIC DNA]</scope>
    <source>
        <strain evidence="6">cv. SW786</strain>
    </source>
</reference>
<dbReference type="PANTHER" id="PTHR44019">
    <property type="entry name" value="WD REPEAT-CONTAINING PROTEIN 55"/>
    <property type="match status" value="1"/>
</dbReference>
<dbReference type="InterPro" id="IPR036047">
    <property type="entry name" value="F-box-like_dom_sf"/>
</dbReference>
<evidence type="ECO:0000313" key="6">
    <source>
        <dbReference type="Proteomes" id="UP000594261"/>
    </source>
</evidence>
<dbReference type="Proteomes" id="UP000594261">
    <property type="component" value="Chromosome 2"/>
</dbReference>
<evidence type="ECO:0000256" key="2">
    <source>
        <dbReference type="ARBA" id="ARBA00022737"/>
    </source>
</evidence>
<feature type="region of interest" description="Disordered" evidence="4">
    <location>
        <begin position="538"/>
        <end position="560"/>
    </location>
</feature>
<dbReference type="PROSITE" id="PS00678">
    <property type="entry name" value="WD_REPEATS_1"/>
    <property type="match status" value="1"/>
</dbReference>
<dbReference type="InterPro" id="IPR001680">
    <property type="entry name" value="WD40_rpt"/>
</dbReference>
<dbReference type="InterPro" id="IPR019775">
    <property type="entry name" value="WD40_repeat_CS"/>
</dbReference>
<evidence type="ECO:0000313" key="5">
    <source>
        <dbReference type="EnsemblPlants" id="QL02p080779:mrna"/>
    </source>
</evidence>
<feature type="region of interest" description="Disordered" evidence="4">
    <location>
        <begin position="1"/>
        <end position="21"/>
    </location>
</feature>
<evidence type="ECO:0000256" key="4">
    <source>
        <dbReference type="SAM" id="MobiDB-lite"/>
    </source>
</evidence>
<protein>
    <submittedName>
        <fullName evidence="5">Uncharacterized protein</fullName>
    </submittedName>
</protein>
<keyword evidence="2" id="KW-0677">Repeat</keyword>
<evidence type="ECO:0000256" key="3">
    <source>
        <dbReference type="PROSITE-ProRule" id="PRU00221"/>
    </source>
</evidence>
<evidence type="ECO:0000256" key="1">
    <source>
        <dbReference type="ARBA" id="ARBA00022574"/>
    </source>
</evidence>
<reference evidence="5" key="2">
    <citation type="submission" date="2021-01" db="UniProtKB">
        <authorList>
            <consortium name="EnsemblPlants"/>
        </authorList>
    </citation>
    <scope>IDENTIFICATION</scope>
</reference>
<dbReference type="Gramene" id="QL02p080779:mrna">
    <property type="protein sequence ID" value="QL02p080779:mrna"/>
    <property type="gene ID" value="QL02p080779"/>
</dbReference>
<feature type="repeat" description="WD" evidence="3">
    <location>
        <begin position="435"/>
        <end position="475"/>
    </location>
</feature>
<dbReference type="AlphaFoldDB" id="A0A7N2L0S7"/>
<dbReference type="PROSITE" id="PS50082">
    <property type="entry name" value="WD_REPEATS_2"/>
    <property type="match status" value="2"/>
</dbReference>
<dbReference type="InterPro" id="IPR036322">
    <property type="entry name" value="WD40_repeat_dom_sf"/>
</dbReference>
<dbReference type="SUPFAM" id="SSF50978">
    <property type="entry name" value="WD40 repeat-like"/>
    <property type="match status" value="1"/>
</dbReference>
<dbReference type="Gene3D" id="1.20.1280.50">
    <property type="match status" value="1"/>
</dbReference>
<name>A0A7N2L0S7_QUELO</name>
<feature type="compositionally biased region" description="Acidic residues" evidence="4">
    <location>
        <begin position="545"/>
        <end position="560"/>
    </location>
</feature>
<dbReference type="SMART" id="SM00320">
    <property type="entry name" value="WD40"/>
    <property type="match status" value="4"/>
</dbReference>
<feature type="repeat" description="WD" evidence="3">
    <location>
        <begin position="209"/>
        <end position="248"/>
    </location>
</feature>
<dbReference type="Pfam" id="PF00400">
    <property type="entry name" value="WD40"/>
    <property type="match status" value="1"/>
</dbReference>
<sequence length="560" mass="61888">MADSSPPRSRRTRSQLQSQSTMTKITELDVDSLAHCASYLDNLQDLSNLAMSCKYLKRVAYSNSIWLRWFREHWPQQVPSNSSQPLEVREAYLARRTALQKFKFFDPFVGDMLALHKPCNHILLEKNTFTFSQGPVIEMRKIDNFLRRMCYDLLILSEGTASITCMRSFPLNETSLLQSETQSEENVLVTASCDRSIRIWWEGSCHRRFRGHDGPVFTLSDKLLGHGNSKVLASGGEDGTVRLWSLKSVGKRGQSALKATLYGHESSVKLMSVAGHKTSLLVTLSRDSKTESMTAIGYCTVAIKKMLARIAWTKKKADDNIGGGSPAASSVRVWDTTKSSSVDSSCCVGKASLSGSPANVKCHESLLYVAAGSSVIAFDLRIMQKVLTAANYQPKLHSFEMLPSKSLICTGVGGRALLWDIRRNQETKPEPIVELGGHTGSVSFLHMDPYKIVTGGRKDFNINVWETDTGTQTNSLSCRSDDLPTTGSGCTALAVNGCRIVTACGGEGIGVVRFRDFKNATCPVVKFENEHASRFWDPQSYSDTDGSDDYTDSSDDYSDY</sequence>
<dbReference type="InterPro" id="IPR050505">
    <property type="entry name" value="WDR55/POC1"/>
</dbReference>
<accession>A0A7N2L0S7</accession>
<dbReference type="SUPFAM" id="SSF81383">
    <property type="entry name" value="F-box domain"/>
    <property type="match status" value="1"/>
</dbReference>
<keyword evidence="6" id="KW-1185">Reference proteome</keyword>
<dbReference type="PANTHER" id="PTHR44019:SF8">
    <property type="entry name" value="POC1 CENTRIOLAR PROTEIN HOMOLOG"/>
    <property type="match status" value="1"/>
</dbReference>
<dbReference type="InterPro" id="IPR015943">
    <property type="entry name" value="WD40/YVTN_repeat-like_dom_sf"/>
</dbReference>
<proteinExistence type="predicted"/>
<dbReference type="InParanoid" id="A0A7N2L0S7"/>
<keyword evidence="1 3" id="KW-0853">WD repeat</keyword>
<dbReference type="OMA" id="LYMDPYK"/>